<keyword evidence="4" id="KW-1185">Reference proteome</keyword>
<feature type="region of interest" description="Disordered" evidence="1">
    <location>
        <begin position="286"/>
        <end position="318"/>
    </location>
</feature>
<gene>
    <name evidence="3" type="ORF">E6W36_13505</name>
</gene>
<evidence type="ECO:0000259" key="2">
    <source>
        <dbReference type="Pfam" id="PF13567"/>
    </source>
</evidence>
<proteinExistence type="predicted"/>
<protein>
    <submittedName>
        <fullName evidence="3">DUF4131 domain-containing protein</fullName>
    </submittedName>
</protein>
<feature type="region of interest" description="Disordered" evidence="1">
    <location>
        <begin position="1"/>
        <end position="31"/>
    </location>
</feature>
<dbReference type="KEGG" id="hgn:E6W36_13505"/>
<accession>A0A4D7C7Q6</accession>
<reference evidence="4" key="1">
    <citation type="submission" date="2019-04" db="EMBL/GenBank/DDBJ databases">
        <title>Complete genome sequence of Sphingomonas sp. W1-2-3.</title>
        <authorList>
            <person name="Im W.T."/>
        </authorList>
    </citation>
    <scope>NUCLEOTIDE SEQUENCE [LARGE SCALE GENOMIC DNA]</scope>
    <source>
        <strain evidence="4">W1-2-3</strain>
    </source>
</reference>
<dbReference type="AlphaFoldDB" id="A0A4D7C7Q6"/>
<evidence type="ECO:0000313" key="4">
    <source>
        <dbReference type="Proteomes" id="UP000298714"/>
    </source>
</evidence>
<dbReference type="Pfam" id="PF13567">
    <property type="entry name" value="DUF4131"/>
    <property type="match status" value="1"/>
</dbReference>
<sequence length="318" mass="34865">MPARQQVVEQGRARAADMQKTCRRRGKSGDDDWACGHSFPAGRSPDRRADKCWRGLSQPIGGYKSGDRRSLMRWSASVRVRRCGFRCSSGQERSPTSPCPGACNGWRRCCCASARRLAPSLFAGRLAWAVRGALLVALGLGSAWMRAESVNTPTLRQQIVNATVEGRVRSFEPRAQGGSRFVLGDVRIRAGTGLLHLRLVRITARGEGIALRPGQAVRVRAWLQPPRLPLTPDGYDAARRAWFEGVGATGIAMGPIAVLQPPLARTSLWQLLEELRQRLGVRIRDRIPGAPAPSRRRWSPASGHRFPPGSKLPCETAV</sequence>
<dbReference type="EMBL" id="CP039704">
    <property type="protein sequence ID" value="QCI80150.1"/>
    <property type="molecule type" value="Genomic_DNA"/>
</dbReference>
<evidence type="ECO:0000313" key="3">
    <source>
        <dbReference type="EMBL" id="QCI80150.1"/>
    </source>
</evidence>
<organism evidence="3 4">
    <name type="scientific">Hankyongella ginsenosidimutans</name>
    <dbReference type="NCBI Taxonomy" id="1763828"/>
    <lineage>
        <taxon>Bacteria</taxon>
        <taxon>Pseudomonadati</taxon>
        <taxon>Pseudomonadota</taxon>
        <taxon>Alphaproteobacteria</taxon>
        <taxon>Sphingomonadales</taxon>
        <taxon>Sphingomonadaceae</taxon>
        <taxon>Hankyongella</taxon>
    </lineage>
</organism>
<feature type="domain" description="DUF4131" evidence="2">
    <location>
        <begin position="123"/>
        <end position="256"/>
    </location>
</feature>
<name>A0A4D7C7Q6_9SPHN</name>
<dbReference type="InterPro" id="IPR025405">
    <property type="entry name" value="DUF4131"/>
</dbReference>
<dbReference type="Proteomes" id="UP000298714">
    <property type="component" value="Chromosome"/>
</dbReference>
<evidence type="ECO:0000256" key="1">
    <source>
        <dbReference type="SAM" id="MobiDB-lite"/>
    </source>
</evidence>